<evidence type="ECO:0000256" key="6">
    <source>
        <dbReference type="ARBA" id="ARBA00023136"/>
    </source>
</evidence>
<keyword evidence="6 9" id="KW-0472">Membrane</keyword>
<evidence type="ECO:0000313" key="13">
    <source>
        <dbReference type="Proteomes" id="UP000321773"/>
    </source>
</evidence>
<sequence length="120" mass="13725">MMSLDRAFVHQQIPQRKQSKQVKVVVRSKRLTSGEYILMGLYALGFCLALFFVIHMSAEIDGINRNIESVKTEMTEQQMVNENLAYQKMELSNPERILAVAKEHGLDIQNTKVKQASKVN</sequence>
<name>A0A1I6V205_9BACI</name>
<evidence type="ECO:0000256" key="1">
    <source>
        <dbReference type="ARBA" id="ARBA00004401"/>
    </source>
</evidence>
<dbReference type="GO" id="GO:0005886">
    <property type="term" value="C:plasma membrane"/>
    <property type="evidence" value="ECO:0007669"/>
    <property type="project" value="UniProtKB-SubCell"/>
</dbReference>
<evidence type="ECO:0000256" key="2">
    <source>
        <dbReference type="ARBA" id="ARBA00022475"/>
    </source>
</evidence>
<dbReference type="AlphaFoldDB" id="A0A1I6V205"/>
<dbReference type="STRING" id="306541.SAMN05421668_1414"/>
<organism evidence="11 12">
    <name type="scientific">Halolactibacillus miurensis</name>
    <dbReference type="NCBI Taxonomy" id="306541"/>
    <lineage>
        <taxon>Bacteria</taxon>
        <taxon>Bacillati</taxon>
        <taxon>Bacillota</taxon>
        <taxon>Bacilli</taxon>
        <taxon>Bacillales</taxon>
        <taxon>Bacillaceae</taxon>
        <taxon>Halolactibacillus</taxon>
    </lineage>
</organism>
<keyword evidence="4 9" id="KW-0812">Transmembrane</keyword>
<dbReference type="Proteomes" id="UP000199139">
    <property type="component" value="Unassembled WGS sequence"/>
</dbReference>
<dbReference type="Proteomes" id="UP000321773">
    <property type="component" value="Unassembled WGS sequence"/>
</dbReference>
<reference evidence="10 13" key="2">
    <citation type="submission" date="2019-07" db="EMBL/GenBank/DDBJ databases">
        <title>Whole genome shotgun sequence of Halolactibacillus miurensis NBRC 100873.</title>
        <authorList>
            <person name="Hosoyama A."/>
            <person name="Uohara A."/>
            <person name="Ohji S."/>
            <person name="Ichikawa N."/>
        </authorList>
    </citation>
    <scope>NUCLEOTIDE SEQUENCE [LARGE SCALE GENOMIC DNA]</scope>
    <source>
        <strain evidence="10 13">NBRC 100873</strain>
    </source>
</reference>
<evidence type="ECO:0000256" key="7">
    <source>
        <dbReference type="ARBA" id="ARBA00023306"/>
    </source>
</evidence>
<reference evidence="11 12" key="1">
    <citation type="submission" date="2016-10" db="EMBL/GenBank/DDBJ databases">
        <authorList>
            <person name="de Groot N.N."/>
        </authorList>
    </citation>
    <scope>NUCLEOTIDE SEQUENCE [LARGE SCALE GENOMIC DNA]</scope>
    <source>
        <strain evidence="11 12">DSM 17074</strain>
    </source>
</reference>
<keyword evidence="2" id="KW-1003">Cell membrane</keyword>
<evidence type="ECO:0000256" key="4">
    <source>
        <dbReference type="ARBA" id="ARBA00022692"/>
    </source>
</evidence>
<dbReference type="NCBIfam" id="TIGR02209">
    <property type="entry name" value="ftsL_broad"/>
    <property type="match status" value="1"/>
</dbReference>
<keyword evidence="3 11" id="KW-0132">Cell division</keyword>
<dbReference type="EMBL" id="BJWJ01000054">
    <property type="protein sequence ID" value="GEM05815.1"/>
    <property type="molecule type" value="Genomic_DNA"/>
</dbReference>
<evidence type="ECO:0000256" key="9">
    <source>
        <dbReference type="SAM" id="Phobius"/>
    </source>
</evidence>
<evidence type="ECO:0000256" key="3">
    <source>
        <dbReference type="ARBA" id="ARBA00022618"/>
    </source>
</evidence>
<accession>A0A1I6V205</accession>
<dbReference type="EMBL" id="FPAI01000041">
    <property type="protein sequence ID" value="SFT07739.1"/>
    <property type="molecule type" value="Genomic_DNA"/>
</dbReference>
<dbReference type="OrthoDB" id="2973386at2"/>
<protein>
    <recommendedName>
        <fullName evidence="8">Cell division protein FtsL</fullName>
    </recommendedName>
</protein>
<feature type="transmembrane region" description="Helical" evidence="9">
    <location>
        <begin position="36"/>
        <end position="58"/>
    </location>
</feature>
<dbReference type="InterPro" id="IPR011922">
    <property type="entry name" value="Cell_div_FtsL"/>
</dbReference>
<evidence type="ECO:0000313" key="10">
    <source>
        <dbReference type="EMBL" id="GEM05815.1"/>
    </source>
</evidence>
<comment type="subcellular location">
    <subcellularLocation>
        <location evidence="1">Cell membrane</location>
        <topology evidence="1">Single-pass type II membrane protein</topology>
    </subcellularLocation>
</comment>
<proteinExistence type="predicted"/>
<dbReference type="GO" id="GO:0051301">
    <property type="term" value="P:cell division"/>
    <property type="evidence" value="ECO:0007669"/>
    <property type="project" value="UniProtKB-KW"/>
</dbReference>
<gene>
    <name evidence="10" type="ORF">HMI01_28030</name>
    <name evidence="11" type="ORF">SAMN05421668_1414</name>
</gene>
<keyword evidence="7" id="KW-0131">Cell cycle</keyword>
<keyword evidence="13" id="KW-1185">Reference proteome</keyword>
<keyword evidence="5 9" id="KW-1133">Transmembrane helix</keyword>
<evidence type="ECO:0000313" key="11">
    <source>
        <dbReference type="EMBL" id="SFT07739.1"/>
    </source>
</evidence>
<evidence type="ECO:0000256" key="8">
    <source>
        <dbReference type="NCBIfam" id="TIGR02209"/>
    </source>
</evidence>
<evidence type="ECO:0000256" key="5">
    <source>
        <dbReference type="ARBA" id="ARBA00022989"/>
    </source>
</evidence>
<evidence type="ECO:0000313" key="12">
    <source>
        <dbReference type="Proteomes" id="UP000199139"/>
    </source>
</evidence>